<dbReference type="InterPro" id="IPR006204">
    <property type="entry name" value="GHMP_kinase_N_dom"/>
</dbReference>
<dbReference type="PIRSF" id="PIRSF000676">
    <property type="entry name" value="Homoser_kin"/>
    <property type="match status" value="1"/>
</dbReference>
<dbReference type="Proteomes" id="UP000808337">
    <property type="component" value="Unassembled WGS sequence"/>
</dbReference>
<feature type="domain" description="GHMP kinase N-terminal" evidence="13">
    <location>
        <begin position="68"/>
        <end position="151"/>
    </location>
</feature>
<reference evidence="15 16" key="1">
    <citation type="submission" date="2020-10" db="EMBL/GenBank/DDBJ databases">
        <title>Connecting structure to function with the recovery of over 1000 high-quality activated sludge metagenome-assembled genomes encoding full-length rRNA genes using long-read sequencing.</title>
        <authorList>
            <person name="Singleton C.M."/>
            <person name="Petriglieri F."/>
            <person name="Kristensen J.M."/>
            <person name="Kirkegaard R.H."/>
            <person name="Michaelsen T.Y."/>
            <person name="Andersen M.H."/>
            <person name="Karst S.M."/>
            <person name="Dueholm M.S."/>
            <person name="Nielsen P.H."/>
            <person name="Albertsen M."/>
        </authorList>
    </citation>
    <scope>NUCLEOTIDE SEQUENCE [LARGE SCALE GENOMIC DNA]</scope>
    <source>
        <strain evidence="15">Ribe_18-Q3-R11-54_MAXAC.273</strain>
    </source>
</reference>
<evidence type="ECO:0000313" key="16">
    <source>
        <dbReference type="Proteomes" id="UP000808337"/>
    </source>
</evidence>
<dbReference type="InterPro" id="IPR013750">
    <property type="entry name" value="GHMP_kinase_C_dom"/>
</dbReference>
<evidence type="ECO:0000256" key="10">
    <source>
        <dbReference type="ARBA" id="ARBA00022840"/>
    </source>
</evidence>
<dbReference type="SUPFAM" id="SSF55060">
    <property type="entry name" value="GHMP Kinase, C-terminal domain"/>
    <property type="match status" value="1"/>
</dbReference>
<dbReference type="Pfam" id="PF00288">
    <property type="entry name" value="GHMP_kinases_N"/>
    <property type="match status" value="1"/>
</dbReference>
<dbReference type="InterPro" id="IPR036554">
    <property type="entry name" value="GHMP_kinase_C_sf"/>
</dbReference>
<dbReference type="GO" id="GO:0004413">
    <property type="term" value="F:homoserine kinase activity"/>
    <property type="evidence" value="ECO:0007669"/>
    <property type="project" value="UniProtKB-UniRule"/>
</dbReference>
<dbReference type="GO" id="GO:0009088">
    <property type="term" value="P:threonine biosynthetic process"/>
    <property type="evidence" value="ECO:0007669"/>
    <property type="project" value="UniProtKB-UniRule"/>
</dbReference>
<evidence type="ECO:0000256" key="1">
    <source>
        <dbReference type="ARBA" id="ARBA00005015"/>
    </source>
</evidence>
<evidence type="ECO:0000313" key="15">
    <source>
        <dbReference type="EMBL" id="MBK9982878.1"/>
    </source>
</evidence>
<proteinExistence type="inferred from homology"/>
<dbReference type="AlphaFoldDB" id="A0A9D7STJ5"/>
<accession>A0A9D7STJ5</accession>
<evidence type="ECO:0000256" key="12">
    <source>
        <dbReference type="HAMAP-Rule" id="MF_00384"/>
    </source>
</evidence>
<feature type="binding site" evidence="12">
    <location>
        <begin position="92"/>
        <end position="102"/>
    </location>
    <ligand>
        <name>ATP</name>
        <dbReference type="ChEBI" id="CHEBI:30616"/>
    </ligand>
</feature>
<evidence type="ECO:0000256" key="9">
    <source>
        <dbReference type="ARBA" id="ARBA00022777"/>
    </source>
</evidence>
<sequence>MISGLKVIAPASVSNLACGFDTLGMAIDVPSDEIIGKWSDTPGIRILEVTGYKKEIPLSPEKNIAGITAMALLRHLGEEKRGLDLKIHKHIPAGSGLGSSASSATAAAVLINEMLNRPLEKRDLIPFALEGEVTASGSRHGDNIIPALIGGLILIRDIETYDYHRIYTPPGLFMAVLLPDVMISTRSARDILRKEVTLKEMVAQSANLGSFIIGMNLGDLDLISRSMKDHIIEPQRKHLIPYFEEVQQVALSLGALGCSISGAGPAIFALCQEKLKASDIANAMHEVYARHKLDARSFVGSINHEGTIAM</sequence>
<evidence type="ECO:0000256" key="6">
    <source>
        <dbReference type="ARBA" id="ARBA00022679"/>
    </source>
</evidence>
<comment type="catalytic activity">
    <reaction evidence="11 12">
        <text>L-homoserine + ATP = O-phospho-L-homoserine + ADP + H(+)</text>
        <dbReference type="Rhea" id="RHEA:13985"/>
        <dbReference type="ChEBI" id="CHEBI:15378"/>
        <dbReference type="ChEBI" id="CHEBI:30616"/>
        <dbReference type="ChEBI" id="CHEBI:57476"/>
        <dbReference type="ChEBI" id="CHEBI:57590"/>
        <dbReference type="ChEBI" id="CHEBI:456216"/>
        <dbReference type="EC" id="2.7.1.39"/>
    </reaction>
</comment>
<evidence type="ECO:0000256" key="5">
    <source>
        <dbReference type="ARBA" id="ARBA00022605"/>
    </source>
</evidence>
<keyword evidence="7 12" id="KW-0791">Threonine biosynthesis</keyword>
<name>A0A9D7STJ5_9BACT</name>
<dbReference type="PROSITE" id="PS00627">
    <property type="entry name" value="GHMP_KINASES_ATP"/>
    <property type="match status" value="1"/>
</dbReference>
<keyword evidence="8 12" id="KW-0547">Nucleotide-binding</keyword>
<evidence type="ECO:0000256" key="4">
    <source>
        <dbReference type="ARBA" id="ARBA00017858"/>
    </source>
</evidence>
<dbReference type="Gene3D" id="3.30.70.890">
    <property type="entry name" value="GHMP kinase, C-terminal domain"/>
    <property type="match status" value="1"/>
</dbReference>
<dbReference type="SUPFAM" id="SSF54211">
    <property type="entry name" value="Ribosomal protein S5 domain 2-like"/>
    <property type="match status" value="1"/>
</dbReference>
<evidence type="ECO:0000256" key="2">
    <source>
        <dbReference type="ARBA" id="ARBA00007370"/>
    </source>
</evidence>
<keyword evidence="5 12" id="KW-0028">Amino-acid biosynthesis</keyword>
<evidence type="ECO:0000259" key="14">
    <source>
        <dbReference type="Pfam" id="PF08544"/>
    </source>
</evidence>
<dbReference type="Pfam" id="PF08544">
    <property type="entry name" value="GHMP_kinases_C"/>
    <property type="match status" value="1"/>
</dbReference>
<evidence type="ECO:0000259" key="13">
    <source>
        <dbReference type="Pfam" id="PF00288"/>
    </source>
</evidence>
<dbReference type="PANTHER" id="PTHR20861:SF1">
    <property type="entry name" value="HOMOSERINE KINASE"/>
    <property type="match status" value="1"/>
</dbReference>
<protein>
    <recommendedName>
        <fullName evidence="4 12">Homoserine kinase</fullName>
        <shortName evidence="12">HK</shortName>
        <shortName evidence="12">HSK</shortName>
        <ecNumber evidence="3 12">2.7.1.39</ecNumber>
    </recommendedName>
</protein>
<organism evidence="15 16">
    <name type="scientific">Candidatus Opimibacter skivensis</name>
    <dbReference type="NCBI Taxonomy" id="2982028"/>
    <lineage>
        <taxon>Bacteria</taxon>
        <taxon>Pseudomonadati</taxon>
        <taxon>Bacteroidota</taxon>
        <taxon>Saprospiria</taxon>
        <taxon>Saprospirales</taxon>
        <taxon>Saprospiraceae</taxon>
        <taxon>Candidatus Opimibacter</taxon>
    </lineage>
</organism>
<dbReference type="NCBIfam" id="TIGR00191">
    <property type="entry name" value="thrB"/>
    <property type="match status" value="1"/>
</dbReference>
<gene>
    <name evidence="12" type="primary">thrB</name>
    <name evidence="15" type="ORF">IPP15_10745</name>
</gene>
<dbReference type="InterPro" id="IPR020568">
    <property type="entry name" value="Ribosomal_Su5_D2-typ_SF"/>
</dbReference>
<dbReference type="HAMAP" id="MF_00384">
    <property type="entry name" value="Homoser_kinase"/>
    <property type="match status" value="1"/>
</dbReference>
<dbReference type="InterPro" id="IPR000870">
    <property type="entry name" value="Homoserine_kinase"/>
</dbReference>
<keyword evidence="12" id="KW-0963">Cytoplasm</keyword>
<dbReference type="EMBL" id="JADKGY010000008">
    <property type="protein sequence ID" value="MBK9982878.1"/>
    <property type="molecule type" value="Genomic_DNA"/>
</dbReference>
<dbReference type="GO" id="GO:0005524">
    <property type="term" value="F:ATP binding"/>
    <property type="evidence" value="ECO:0007669"/>
    <property type="project" value="UniProtKB-UniRule"/>
</dbReference>
<comment type="pathway">
    <text evidence="1 12">Amino-acid biosynthesis; L-threonine biosynthesis; L-threonine from L-aspartate: step 4/5.</text>
</comment>
<dbReference type="PANTHER" id="PTHR20861">
    <property type="entry name" value="HOMOSERINE/4-DIPHOSPHOCYTIDYL-2-C-METHYL-D-ERYTHRITOL KINASE"/>
    <property type="match status" value="1"/>
</dbReference>
<dbReference type="NCBIfam" id="NF002288">
    <property type="entry name" value="PRK01212.1-4"/>
    <property type="match status" value="1"/>
</dbReference>
<comment type="subcellular location">
    <subcellularLocation>
        <location evidence="12">Cytoplasm</location>
    </subcellularLocation>
</comment>
<comment type="similarity">
    <text evidence="2 12">Belongs to the GHMP kinase family. Homoserine kinase subfamily.</text>
</comment>
<evidence type="ECO:0000256" key="8">
    <source>
        <dbReference type="ARBA" id="ARBA00022741"/>
    </source>
</evidence>
<evidence type="ECO:0000256" key="7">
    <source>
        <dbReference type="ARBA" id="ARBA00022697"/>
    </source>
</evidence>
<dbReference type="Gene3D" id="3.30.230.10">
    <property type="match status" value="1"/>
</dbReference>
<comment type="caution">
    <text evidence="15">The sequence shown here is derived from an EMBL/GenBank/DDBJ whole genome shotgun (WGS) entry which is preliminary data.</text>
</comment>
<dbReference type="EC" id="2.7.1.39" evidence="3 12"/>
<keyword evidence="9 12" id="KW-0418">Kinase</keyword>
<keyword evidence="10 12" id="KW-0067">ATP-binding</keyword>
<feature type="domain" description="GHMP kinase C-terminal" evidence="14">
    <location>
        <begin position="217"/>
        <end position="289"/>
    </location>
</feature>
<evidence type="ECO:0000256" key="11">
    <source>
        <dbReference type="ARBA" id="ARBA00049375"/>
    </source>
</evidence>
<comment type="function">
    <text evidence="12">Catalyzes the ATP-dependent phosphorylation of L-homoserine to L-homoserine phosphate.</text>
</comment>
<dbReference type="InterPro" id="IPR014721">
    <property type="entry name" value="Ribsml_uS5_D2-typ_fold_subgr"/>
</dbReference>
<evidence type="ECO:0000256" key="3">
    <source>
        <dbReference type="ARBA" id="ARBA00012078"/>
    </source>
</evidence>
<dbReference type="PRINTS" id="PR00958">
    <property type="entry name" value="HOMSERKINASE"/>
</dbReference>
<dbReference type="InterPro" id="IPR006203">
    <property type="entry name" value="GHMP_knse_ATP-bd_CS"/>
</dbReference>
<keyword evidence="6 12" id="KW-0808">Transferase</keyword>
<dbReference type="GO" id="GO:0005737">
    <property type="term" value="C:cytoplasm"/>
    <property type="evidence" value="ECO:0007669"/>
    <property type="project" value="UniProtKB-SubCell"/>
</dbReference>